<accession>A0A6A5KEI1</accession>
<feature type="region of interest" description="Disordered" evidence="1">
    <location>
        <begin position="80"/>
        <end position="103"/>
    </location>
</feature>
<name>A0A6A5KEI1_9PLEO</name>
<evidence type="ECO:0000313" key="3">
    <source>
        <dbReference type="Proteomes" id="UP000800040"/>
    </source>
</evidence>
<sequence>MLILRILHNRLVAAAKLPSYTVLFECFHPSAKLTEEPYHCSYRGTDGLTLYQEPECDKKENVGRLRDMFNMYSRFRPHRRELEPGGRKVRPRPGDIPGSRTFPGTVQERYQGDIITQTVGLEAHEWFTQLVVQTHLVKIGSRGMYTSFVEIEDGVLRVWRNWLRDIAAKGPTVNSDVLREVVQEAGKGKGAVRQAVEEEEEEVDLEDPRIIWVTPRRDSGIRFKVKERKLRRGAPILISADEDMPVSYEVEFDELIIRTSYLLLKLEQSMVQEDNSGKAVVFGSFG</sequence>
<proteinExistence type="predicted"/>
<evidence type="ECO:0000313" key="2">
    <source>
        <dbReference type="EMBL" id="KAF1834056.1"/>
    </source>
</evidence>
<evidence type="ECO:0000256" key="1">
    <source>
        <dbReference type="SAM" id="MobiDB-lite"/>
    </source>
</evidence>
<dbReference type="AlphaFoldDB" id="A0A6A5KEI1"/>
<gene>
    <name evidence="2" type="ORF">BDW02DRAFT_569454</name>
</gene>
<protein>
    <submittedName>
        <fullName evidence="2">F-box domain-containing protein</fullName>
    </submittedName>
</protein>
<dbReference type="Proteomes" id="UP000800040">
    <property type="component" value="Unassembled WGS sequence"/>
</dbReference>
<dbReference type="OrthoDB" id="9981546at2759"/>
<organism evidence="2 3">
    <name type="scientific">Decorospora gaudefroyi</name>
    <dbReference type="NCBI Taxonomy" id="184978"/>
    <lineage>
        <taxon>Eukaryota</taxon>
        <taxon>Fungi</taxon>
        <taxon>Dikarya</taxon>
        <taxon>Ascomycota</taxon>
        <taxon>Pezizomycotina</taxon>
        <taxon>Dothideomycetes</taxon>
        <taxon>Pleosporomycetidae</taxon>
        <taxon>Pleosporales</taxon>
        <taxon>Pleosporineae</taxon>
        <taxon>Pleosporaceae</taxon>
        <taxon>Decorospora</taxon>
    </lineage>
</organism>
<keyword evidence="3" id="KW-1185">Reference proteome</keyword>
<dbReference type="EMBL" id="ML975308">
    <property type="protein sequence ID" value="KAF1834056.1"/>
    <property type="molecule type" value="Genomic_DNA"/>
</dbReference>
<reference evidence="2" key="1">
    <citation type="submission" date="2020-01" db="EMBL/GenBank/DDBJ databases">
        <authorList>
            <consortium name="DOE Joint Genome Institute"/>
            <person name="Haridas S."/>
            <person name="Albert R."/>
            <person name="Binder M."/>
            <person name="Bloem J."/>
            <person name="Labutti K."/>
            <person name="Salamov A."/>
            <person name="Andreopoulos B."/>
            <person name="Baker S.E."/>
            <person name="Barry K."/>
            <person name="Bills G."/>
            <person name="Bluhm B.H."/>
            <person name="Cannon C."/>
            <person name="Castanera R."/>
            <person name="Culley D.E."/>
            <person name="Daum C."/>
            <person name="Ezra D."/>
            <person name="Gonzalez J.B."/>
            <person name="Henrissat B."/>
            <person name="Kuo A."/>
            <person name="Liang C."/>
            <person name="Lipzen A."/>
            <person name="Lutzoni F."/>
            <person name="Magnuson J."/>
            <person name="Mondo S."/>
            <person name="Nolan M."/>
            <person name="Ohm R."/>
            <person name="Pangilinan J."/>
            <person name="Park H.-J."/>
            <person name="Ramirez L."/>
            <person name="Alfaro M."/>
            <person name="Sun H."/>
            <person name="Tritt A."/>
            <person name="Yoshinaga Y."/>
            <person name="Zwiers L.-H."/>
            <person name="Turgeon B.G."/>
            <person name="Goodwin S.B."/>
            <person name="Spatafora J.W."/>
            <person name="Crous P.W."/>
            <person name="Grigoriev I.V."/>
        </authorList>
    </citation>
    <scope>NUCLEOTIDE SEQUENCE</scope>
    <source>
        <strain evidence="2">P77</strain>
    </source>
</reference>